<comment type="caution">
    <text evidence="2">The sequence shown here is derived from an EMBL/GenBank/DDBJ whole genome shotgun (WGS) entry which is preliminary data.</text>
</comment>
<dbReference type="EMBL" id="QQBC01000001">
    <property type="protein sequence ID" value="RDI69359.1"/>
    <property type="molecule type" value="Genomic_DNA"/>
</dbReference>
<dbReference type="GO" id="GO:0004497">
    <property type="term" value="F:monooxygenase activity"/>
    <property type="evidence" value="ECO:0007669"/>
    <property type="project" value="UniProtKB-KW"/>
</dbReference>
<sequence length="94" mass="10381">MTVGFLALHYPAPDHLEEFVDRVRAVREVLRATPGCVSVDCWVSDDGTAVVSAAHWDSERAYAAALATVPTANVDVAFDDREIRPREIVTLRSR</sequence>
<protein>
    <submittedName>
        <fullName evidence="2">Antibiotic biosynthesis monooxygenase</fullName>
    </submittedName>
</protein>
<dbReference type="AlphaFoldDB" id="A0A370IF95"/>
<feature type="domain" description="ABM" evidence="1">
    <location>
        <begin position="10"/>
        <end position="67"/>
    </location>
</feature>
<evidence type="ECO:0000313" key="3">
    <source>
        <dbReference type="Proteomes" id="UP000254869"/>
    </source>
</evidence>
<dbReference type="Gene3D" id="3.30.70.100">
    <property type="match status" value="1"/>
</dbReference>
<dbReference type="RefSeq" id="WP_067991659.1">
    <property type="nucleotide sequence ID" value="NZ_QQBC01000001.1"/>
</dbReference>
<proteinExistence type="predicted"/>
<dbReference type="InterPro" id="IPR007138">
    <property type="entry name" value="ABM_dom"/>
</dbReference>
<organism evidence="2 3">
    <name type="scientific">Nocardia pseudobrasiliensis</name>
    <dbReference type="NCBI Taxonomy" id="45979"/>
    <lineage>
        <taxon>Bacteria</taxon>
        <taxon>Bacillati</taxon>
        <taxon>Actinomycetota</taxon>
        <taxon>Actinomycetes</taxon>
        <taxon>Mycobacteriales</taxon>
        <taxon>Nocardiaceae</taxon>
        <taxon>Nocardia</taxon>
    </lineage>
</organism>
<dbReference type="SUPFAM" id="SSF54909">
    <property type="entry name" value="Dimeric alpha+beta barrel"/>
    <property type="match status" value="1"/>
</dbReference>
<evidence type="ECO:0000313" key="2">
    <source>
        <dbReference type="EMBL" id="RDI69359.1"/>
    </source>
</evidence>
<reference evidence="2 3" key="1">
    <citation type="submission" date="2018-07" db="EMBL/GenBank/DDBJ databases">
        <title>Genomic Encyclopedia of Type Strains, Phase IV (KMG-IV): sequencing the most valuable type-strain genomes for metagenomic binning, comparative biology and taxonomic classification.</title>
        <authorList>
            <person name="Goeker M."/>
        </authorList>
    </citation>
    <scope>NUCLEOTIDE SEQUENCE [LARGE SCALE GENOMIC DNA]</scope>
    <source>
        <strain evidence="2 3">DSM 44290</strain>
    </source>
</reference>
<dbReference type="STRING" id="1210086.GCA_001613105_00750"/>
<dbReference type="Pfam" id="PF03992">
    <property type="entry name" value="ABM"/>
    <property type="match status" value="1"/>
</dbReference>
<keyword evidence="3" id="KW-1185">Reference proteome</keyword>
<dbReference type="Proteomes" id="UP000254869">
    <property type="component" value="Unassembled WGS sequence"/>
</dbReference>
<evidence type="ECO:0000259" key="1">
    <source>
        <dbReference type="Pfam" id="PF03992"/>
    </source>
</evidence>
<name>A0A370IF95_9NOCA</name>
<keyword evidence="2" id="KW-0503">Monooxygenase</keyword>
<dbReference type="InterPro" id="IPR011008">
    <property type="entry name" value="Dimeric_a/b-barrel"/>
</dbReference>
<gene>
    <name evidence="2" type="ORF">DFR76_101897</name>
</gene>
<accession>A0A370IF95</accession>
<keyword evidence="2" id="KW-0560">Oxidoreductase</keyword>